<dbReference type="AlphaFoldDB" id="A0A6C0DCP1"/>
<organism evidence="1">
    <name type="scientific">viral metagenome</name>
    <dbReference type="NCBI Taxonomy" id="1070528"/>
    <lineage>
        <taxon>unclassified sequences</taxon>
        <taxon>metagenomes</taxon>
        <taxon>organismal metagenomes</taxon>
    </lineage>
</organism>
<dbReference type="EMBL" id="MN739580">
    <property type="protein sequence ID" value="QHT14183.1"/>
    <property type="molecule type" value="Genomic_DNA"/>
</dbReference>
<reference evidence="1" key="1">
    <citation type="journal article" date="2020" name="Nature">
        <title>Giant virus diversity and host interactions through global metagenomics.</title>
        <authorList>
            <person name="Schulz F."/>
            <person name="Roux S."/>
            <person name="Paez-Espino D."/>
            <person name="Jungbluth S."/>
            <person name="Walsh D.A."/>
            <person name="Denef V.J."/>
            <person name="McMahon K.D."/>
            <person name="Konstantinidis K.T."/>
            <person name="Eloe-Fadrosh E.A."/>
            <person name="Kyrpides N.C."/>
            <person name="Woyke T."/>
        </authorList>
    </citation>
    <scope>NUCLEOTIDE SEQUENCE</scope>
    <source>
        <strain evidence="1">GVMAG-M-3300023174-137</strain>
    </source>
</reference>
<sequence length="255" mass="26185">MATITSVSHNSYKNSPRRSYISVAPFNASFFTYTTSMNASYVTTGTLTAVTGATAANCPKGRVLRENGRKLYPSANPGVTTYLVGVFDDKTFLNGFIDPNSPLFASFNTDKPVYLDNGVNGGDGGLAPGGLVNGLLVQNRTSYTLDGTTNVTLTTTQLLGGILTHTTTANRVVTLPSTASIAAALGNVVGASVEFIYSNSGASSGTLTQGDTSTTFVSAAGGTGGTTSIVTAALVRFTIVVTGTTASPTITIYRV</sequence>
<name>A0A6C0DCP1_9ZZZZ</name>
<evidence type="ECO:0000313" key="1">
    <source>
        <dbReference type="EMBL" id="QHT14183.1"/>
    </source>
</evidence>
<proteinExistence type="predicted"/>
<protein>
    <submittedName>
        <fullName evidence="1">Uncharacterized protein</fullName>
    </submittedName>
</protein>
<accession>A0A6C0DCP1</accession>